<keyword evidence="1" id="KW-1133">Transmembrane helix</keyword>
<protein>
    <submittedName>
        <fullName evidence="3">Uncharacterized protein</fullName>
    </submittedName>
</protein>
<reference evidence="2" key="3">
    <citation type="submission" date="2022-02" db="EMBL/GenBank/DDBJ databases">
        <authorList>
            <person name="Christensen J.J.E."/>
            <person name="Jensen C.S."/>
            <person name="Nielsen X.C."/>
            <person name="Dargis R."/>
        </authorList>
    </citation>
    <scope>NUCLEOTIDE SEQUENCE</scope>
    <source>
        <strain evidence="2">A12055600</strain>
    </source>
</reference>
<evidence type="ECO:0000313" key="3">
    <source>
        <dbReference type="EMBL" id="VDY72585.1"/>
    </source>
</evidence>
<dbReference type="Proteomes" id="UP000266918">
    <property type="component" value="Chromosome"/>
</dbReference>
<dbReference type="Proteomes" id="UP001208557">
    <property type="component" value="Unassembled WGS sequence"/>
</dbReference>
<sequence length="130" mass="14350">MKKFDYFILTALTLEMIVTYVFRLSLSAGILVVLTTMLPLVVLALVGGRFIQSISNKFSVFNILASAIIATLIVLPYSLLFPWQEILKTDQSGIAFSPSVGSIVSTLITQIILTSLVFIIVKHARKESKE</sequence>
<evidence type="ECO:0000313" key="2">
    <source>
        <dbReference type="EMBL" id="MCY7034031.1"/>
    </source>
</evidence>
<dbReference type="AlphaFoldDB" id="A0AAJ5TB73"/>
<gene>
    <name evidence="2" type="ORF">MK406_02940</name>
    <name evidence="3" type="ORF">NCTC10904_01870</name>
</gene>
<evidence type="ECO:0000313" key="4">
    <source>
        <dbReference type="Proteomes" id="UP000266918"/>
    </source>
</evidence>
<feature type="transmembrane region" description="Helical" evidence="1">
    <location>
        <begin position="20"/>
        <end position="46"/>
    </location>
</feature>
<feature type="transmembrane region" description="Helical" evidence="1">
    <location>
        <begin position="58"/>
        <end position="80"/>
    </location>
</feature>
<keyword evidence="1" id="KW-0812">Transmembrane</keyword>
<keyword evidence="1" id="KW-0472">Membrane</keyword>
<dbReference type="EMBL" id="LR134002">
    <property type="protein sequence ID" value="VDY72585.1"/>
    <property type="molecule type" value="Genomic_DNA"/>
</dbReference>
<accession>A0AAJ5TB73</accession>
<feature type="transmembrane region" description="Helical" evidence="1">
    <location>
        <begin position="100"/>
        <end position="121"/>
    </location>
</feature>
<reference evidence="2 5" key="2">
    <citation type="journal article" date="2022" name="Med Res Arch">
        <title>Genomic identification of streptococcal strains and relation to clinical characteristics. A substudy to The Partial Oral Treatment of Endocarditis (POET) Trial.</title>
        <authorList>
            <person name="Christensen J."/>
            <person name="Jensen C."/>
            <person name="Dargis R."/>
            <person name="Nielsen X."/>
            <person name="Pries- Heje M."/>
            <person name="Wiingaard C."/>
            <person name="Ihlemann N."/>
            <person name="Gill S."/>
            <person name="Bruun N."/>
            <person name="Elming H."/>
            <person name="Povlsen J."/>
            <person name="Madsen T."/>
            <person name="Jensen K."/>
            <person name="Fuursted K."/>
            <person name="Ostergaard L."/>
            <person name="Christiansen U."/>
            <person name="Rosenvinge F."/>
            <person name="Helweg-Larsen J."/>
            <person name="Fosbol E."/>
            <person name="Kober L."/>
            <person name="Torp-Pedersen C."/>
            <person name="Tonder N."/>
            <person name="Moser C."/>
            <person name="Iversen K."/>
            <person name="Bundgaard H."/>
        </authorList>
    </citation>
    <scope>NUCLEOTIDE SEQUENCE [LARGE SCALE GENOMIC DNA]</scope>
    <source>
        <strain evidence="2 5">A12055600</strain>
    </source>
</reference>
<name>A0AAJ5TB73_STRSA</name>
<reference evidence="3 4" key="1">
    <citation type="submission" date="2018-12" db="EMBL/GenBank/DDBJ databases">
        <authorList>
            <consortium name="Pathogen Informatics"/>
        </authorList>
    </citation>
    <scope>NUCLEOTIDE SEQUENCE [LARGE SCALE GENOMIC DNA]</scope>
    <source>
        <strain evidence="4">NCTC 10904</strain>
        <strain evidence="3">NCTC10904</strain>
    </source>
</reference>
<evidence type="ECO:0000313" key="5">
    <source>
        <dbReference type="Proteomes" id="UP001208557"/>
    </source>
</evidence>
<dbReference type="RefSeq" id="WP_125332809.1">
    <property type="nucleotide sequence ID" value="NZ_CP076611.1"/>
</dbReference>
<organism evidence="3 4">
    <name type="scientific">Streptococcus sanguinis</name>
    <dbReference type="NCBI Taxonomy" id="1305"/>
    <lineage>
        <taxon>Bacteria</taxon>
        <taxon>Bacillati</taxon>
        <taxon>Bacillota</taxon>
        <taxon>Bacilli</taxon>
        <taxon>Lactobacillales</taxon>
        <taxon>Streptococcaceae</taxon>
        <taxon>Streptococcus</taxon>
    </lineage>
</organism>
<proteinExistence type="predicted"/>
<dbReference type="EMBL" id="JAKUVJ010000003">
    <property type="protein sequence ID" value="MCY7034031.1"/>
    <property type="molecule type" value="Genomic_DNA"/>
</dbReference>
<evidence type="ECO:0000256" key="1">
    <source>
        <dbReference type="SAM" id="Phobius"/>
    </source>
</evidence>